<dbReference type="Proteomes" id="UP000037510">
    <property type="component" value="Unassembled WGS sequence"/>
</dbReference>
<feature type="domain" description="Ras-associating" evidence="2">
    <location>
        <begin position="1351"/>
        <end position="1439"/>
    </location>
</feature>
<feature type="compositionally biased region" description="Polar residues" evidence="1">
    <location>
        <begin position="432"/>
        <end position="457"/>
    </location>
</feature>
<feature type="region of interest" description="Disordered" evidence="1">
    <location>
        <begin position="197"/>
        <end position="234"/>
    </location>
</feature>
<feature type="compositionally biased region" description="Low complexity" evidence="1">
    <location>
        <begin position="470"/>
        <end position="481"/>
    </location>
</feature>
<comment type="caution">
    <text evidence="3">The sequence shown here is derived from an EMBL/GenBank/DDBJ whole genome shotgun (WGS) entry which is preliminary data.</text>
</comment>
<evidence type="ECO:0000256" key="1">
    <source>
        <dbReference type="SAM" id="MobiDB-lite"/>
    </source>
</evidence>
<dbReference type="InterPro" id="IPR037191">
    <property type="entry name" value="VPS9_dom_sf"/>
</dbReference>
<protein>
    <submittedName>
        <fullName evidence="3">Protein sprint</fullName>
    </submittedName>
</protein>
<feature type="compositionally biased region" description="Pro residues" evidence="1">
    <location>
        <begin position="216"/>
        <end position="231"/>
    </location>
</feature>
<feature type="region of interest" description="Disordered" evidence="1">
    <location>
        <begin position="532"/>
        <end position="555"/>
    </location>
</feature>
<accession>A0A0L7L034</accession>
<feature type="region of interest" description="Disordered" evidence="1">
    <location>
        <begin position="682"/>
        <end position="704"/>
    </location>
</feature>
<name>A0A0L7L034_OPEBR</name>
<dbReference type="STRING" id="104452.A0A0L7L034"/>
<dbReference type="SMART" id="SM00314">
    <property type="entry name" value="RA"/>
    <property type="match status" value="1"/>
</dbReference>
<keyword evidence="4" id="KW-1185">Reference proteome</keyword>
<feature type="compositionally biased region" description="Basic residues" evidence="1">
    <location>
        <begin position="483"/>
        <end position="495"/>
    </location>
</feature>
<evidence type="ECO:0000313" key="4">
    <source>
        <dbReference type="Proteomes" id="UP000037510"/>
    </source>
</evidence>
<dbReference type="SUPFAM" id="SSF109993">
    <property type="entry name" value="VPS9 domain"/>
    <property type="match status" value="1"/>
</dbReference>
<feature type="compositionally biased region" description="Basic and acidic residues" evidence="1">
    <location>
        <begin position="1"/>
        <end position="13"/>
    </location>
</feature>
<dbReference type="PROSITE" id="PS50200">
    <property type="entry name" value="RA"/>
    <property type="match status" value="1"/>
</dbReference>
<dbReference type="InterPro" id="IPR036860">
    <property type="entry name" value="SH2_dom_sf"/>
</dbReference>
<evidence type="ECO:0000259" key="2">
    <source>
        <dbReference type="PROSITE" id="PS50200"/>
    </source>
</evidence>
<feature type="non-terminal residue" evidence="3">
    <location>
        <position position="1"/>
    </location>
</feature>
<feature type="compositionally biased region" description="Polar residues" evidence="1">
    <location>
        <begin position="198"/>
        <end position="213"/>
    </location>
</feature>
<dbReference type="EMBL" id="JTDY01004069">
    <property type="protein sequence ID" value="KOB68639.1"/>
    <property type="molecule type" value="Genomic_DNA"/>
</dbReference>
<sequence>SRETLSSDGEGARGDCSSVSSSGSSSEEQPPCDIGLLERLIRTHPVWFLPGIQRAADKGPYIEHYLIQASGGRIGLETSHNRFDNIPELIAHYSQCWDHTSSTYAGFWRPHRAGDLTQPLGQHTRADRILLSVLLQLPRPLREAKSRQQLSSLTLLGQEFWGYPMANPKHYPSNVLSPSQLSNGVVPMAAHITHPHTFPTTNTSQSPTQMNSFKTTPPPPPPRWTKPPKASPPCEVAAFSPINPPSQNGNITVTTTVTFCVNNTQIHNHQINENIQSDRLQLTLASNAINNNSSSETVFNIVENQKGNAESNGEIQNMMHRMSPEGECISTMTANLHGSFKRQITDQNNTEPESPSEPQSQTNTSENDPLVNSLTKSSSFAANQLVSPNGTNSVTSGIFSPTSQINSPVSNDTISSKSGVFSPLSQTNKSEFFSPVSRSSPIPNKNVFSPTSNQSIMSPMMGKDRDKVLSPNTNTASTTPSGRSRRSKHSHRKESKHYQESDILESPGVYYRSSLMDKVSDYEDIWGPEGNNSCSTFKPLKPENDSGNNGLMKSKRPDLLPDTLQKENIQHILNSTESLDEKKTSFTDVALKRGFNNSNEIIATTNSKGDVVAKRPDKLSIAMNMNKKLTEEIEAAFKSREKFNNDSMETVKLEDDCVKDNEEASSPNTSSSVDNLVLLRNKPKMKPVQPPRVANKPPSGKNEPWTVDSSWEFISQFPDLRLNSEPAVLPEEVRSPPRASCYDNVYDLRPLSEQVRRFSDLRLNSEPAVLPEEVQSPPRASCYDNVYDLRPLSEQVRRFSDLRLNLEPAVLPEEVRSPPRASSYDNVYDLRPLSEQVRRFSDLRLNLEPAVLPEEVRSPPRASSYDNVYDLRYLSEQVRRFSDLRLNSEPAVLPEEVRSPPRALCDNVYDLRPLSEQVRRLSDLKLNSEPAVLPEKVRSPPRASCYNNIYDLRPLSEQVRRFSDLRLNSEPAVLPEEVRSPPRASCYDNMYDLRPLSEQVRRFSDLRLNSEPAVLPDEVRSPPRASCYDNMYDLRPLSEQVRRFSDLRLNSEPAVLPEEVRSPPRASCYDNISQWDGLIPPSNGLQPYDGWFKKLFRGKCARASDQTLANTEPEKHVFDTLNRFKHPNEASAVSVPSELFALTTMRNFRGDSIDEFVHESNWLILTRKQFEEPRFQQHLARTDSLSSLCQSLSEKSLDIRRAEIIAKPPKCQCNDRVPEEGNLKQKNTMNRILNIFSRIWQGVMHRLVVRPLRARLYTLLVAWHAADVRRVHAAIERAHHATPLQLGIKLEAELMAGLLPAALLAGEGGYYLTALFSAVAVLKRLAPEPAPDSSTPPWRRGSVDNIREQCPVAVIRVVLPDECRGSIRRVPVPCRPGARARDLCRALAHAAAITNPQDYALFALHDGHETMLNENDCPQEVMSEKTGQNYTLAYRRIDAKIAWPQQALLSYP</sequence>
<dbReference type="SUPFAM" id="SSF55550">
    <property type="entry name" value="SH2 domain"/>
    <property type="match status" value="1"/>
</dbReference>
<feature type="region of interest" description="Disordered" evidence="1">
    <location>
        <begin position="345"/>
        <end position="373"/>
    </location>
</feature>
<proteinExistence type="predicted"/>
<organism evidence="3 4">
    <name type="scientific">Operophtera brumata</name>
    <name type="common">Winter moth</name>
    <name type="synonym">Phalaena brumata</name>
    <dbReference type="NCBI Taxonomy" id="104452"/>
    <lineage>
        <taxon>Eukaryota</taxon>
        <taxon>Metazoa</taxon>
        <taxon>Ecdysozoa</taxon>
        <taxon>Arthropoda</taxon>
        <taxon>Hexapoda</taxon>
        <taxon>Insecta</taxon>
        <taxon>Pterygota</taxon>
        <taxon>Neoptera</taxon>
        <taxon>Endopterygota</taxon>
        <taxon>Lepidoptera</taxon>
        <taxon>Glossata</taxon>
        <taxon>Ditrysia</taxon>
        <taxon>Geometroidea</taxon>
        <taxon>Geometridae</taxon>
        <taxon>Larentiinae</taxon>
        <taxon>Operophtera</taxon>
    </lineage>
</organism>
<dbReference type="GO" id="GO:0007165">
    <property type="term" value="P:signal transduction"/>
    <property type="evidence" value="ECO:0007669"/>
    <property type="project" value="InterPro"/>
</dbReference>
<reference evidence="3 4" key="1">
    <citation type="journal article" date="2015" name="Genome Biol. Evol.">
        <title>The genome of winter moth (Operophtera brumata) provides a genomic perspective on sexual dimorphism and phenology.</title>
        <authorList>
            <person name="Derks M.F."/>
            <person name="Smit S."/>
            <person name="Salis L."/>
            <person name="Schijlen E."/>
            <person name="Bossers A."/>
            <person name="Mateman C."/>
            <person name="Pijl A.S."/>
            <person name="de Ridder D."/>
            <person name="Groenen M.A."/>
            <person name="Visser M.E."/>
            <person name="Megens H.J."/>
        </authorList>
    </citation>
    <scope>NUCLEOTIDE SEQUENCE [LARGE SCALE GENOMIC DNA]</scope>
    <source>
        <strain evidence="3">WM2013NL</strain>
        <tissue evidence="3">Head and thorax</tissue>
    </source>
</reference>
<dbReference type="InterPro" id="IPR000159">
    <property type="entry name" value="RA_dom"/>
</dbReference>
<evidence type="ECO:0000313" key="3">
    <source>
        <dbReference type="EMBL" id="KOB68639.1"/>
    </source>
</evidence>
<dbReference type="Pfam" id="PF00788">
    <property type="entry name" value="RA"/>
    <property type="match status" value="1"/>
</dbReference>
<feature type="compositionally biased region" description="Low complexity" evidence="1">
    <location>
        <begin position="17"/>
        <end position="26"/>
    </location>
</feature>
<feature type="region of interest" description="Disordered" evidence="1">
    <location>
        <begin position="1"/>
        <end position="31"/>
    </location>
</feature>
<gene>
    <name evidence="3" type="ORF">OBRU01_18032</name>
</gene>
<feature type="region of interest" description="Disordered" evidence="1">
    <location>
        <begin position="432"/>
        <end position="501"/>
    </location>
</feature>